<evidence type="ECO:0000256" key="9">
    <source>
        <dbReference type="ARBA" id="ARBA00022967"/>
    </source>
</evidence>
<keyword evidence="4 13" id="KW-0812">Transmembrane</keyword>
<dbReference type="GO" id="GO:0140358">
    <property type="term" value="F:P-type transmembrane transporter activity"/>
    <property type="evidence" value="ECO:0007669"/>
    <property type="project" value="InterPro"/>
</dbReference>
<feature type="domain" description="P-type ATPase A" evidence="14">
    <location>
        <begin position="215"/>
        <end position="341"/>
    </location>
</feature>
<keyword evidence="3" id="KW-0597">Phosphoprotein</keyword>
<dbReference type="GO" id="GO:0016887">
    <property type="term" value="F:ATP hydrolysis activity"/>
    <property type="evidence" value="ECO:0007669"/>
    <property type="project" value="InterPro"/>
</dbReference>
<keyword evidence="5" id="KW-0479">Metal-binding</keyword>
<proteinExistence type="inferred from homology"/>
<dbReference type="NCBIfam" id="TIGR01494">
    <property type="entry name" value="ATPase_P-type"/>
    <property type="match status" value="1"/>
</dbReference>
<dbReference type="GO" id="GO:0005524">
    <property type="term" value="F:ATP binding"/>
    <property type="evidence" value="ECO:0007669"/>
    <property type="project" value="UniProtKB-KW"/>
</dbReference>
<dbReference type="EMBL" id="CAMPGE010001394">
    <property type="protein sequence ID" value="CAI2360176.1"/>
    <property type="molecule type" value="Genomic_DNA"/>
</dbReference>
<evidence type="ECO:0000256" key="5">
    <source>
        <dbReference type="ARBA" id="ARBA00022723"/>
    </source>
</evidence>
<keyword evidence="11 13" id="KW-0472">Membrane</keyword>
<evidence type="ECO:0000313" key="15">
    <source>
        <dbReference type="EMBL" id="CAI2360176.1"/>
    </source>
</evidence>
<keyword evidence="9" id="KW-1278">Translocase</keyword>
<dbReference type="SUPFAM" id="SSF81665">
    <property type="entry name" value="Calcium ATPase, transmembrane domain M"/>
    <property type="match status" value="1"/>
</dbReference>
<comment type="caution">
    <text evidence="15">The sequence shown here is derived from an EMBL/GenBank/DDBJ whole genome shotgun (WGS) entry which is preliminary data.</text>
</comment>
<evidence type="ECO:0000256" key="13">
    <source>
        <dbReference type="SAM" id="Phobius"/>
    </source>
</evidence>
<dbReference type="PANTHER" id="PTHR45630">
    <property type="entry name" value="CATION-TRANSPORTING ATPASE-RELATED"/>
    <property type="match status" value="1"/>
</dbReference>
<organism evidence="15 16">
    <name type="scientific">Euplotes crassus</name>
    <dbReference type="NCBI Taxonomy" id="5936"/>
    <lineage>
        <taxon>Eukaryota</taxon>
        <taxon>Sar</taxon>
        <taxon>Alveolata</taxon>
        <taxon>Ciliophora</taxon>
        <taxon>Intramacronucleata</taxon>
        <taxon>Spirotrichea</taxon>
        <taxon>Hypotrichia</taxon>
        <taxon>Euplotida</taxon>
        <taxon>Euplotidae</taxon>
        <taxon>Moneuplotes</taxon>
    </lineage>
</organism>
<dbReference type="InterPro" id="IPR023298">
    <property type="entry name" value="ATPase_P-typ_TM_dom_sf"/>
</dbReference>
<evidence type="ECO:0000256" key="4">
    <source>
        <dbReference type="ARBA" id="ARBA00022692"/>
    </source>
</evidence>
<dbReference type="InterPro" id="IPR008250">
    <property type="entry name" value="ATPase_P-typ_transduc_dom_A_sf"/>
</dbReference>
<dbReference type="InterPro" id="IPR023214">
    <property type="entry name" value="HAD_sf"/>
</dbReference>
<dbReference type="SUPFAM" id="SSF81660">
    <property type="entry name" value="Metal cation-transporting ATPase, ATP-binding domain N"/>
    <property type="match status" value="1"/>
</dbReference>
<comment type="catalytic activity">
    <reaction evidence="12">
        <text>ATP + H2O = ADP + phosphate + H(+)</text>
        <dbReference type="Rhea" id="RHEA:13065"/>
        <dbReference type="ChEBI" id="CHEBI:15377"/>
        <dbReference type="ChEBI" id="CHEBI:15378"/>
        <dbReference type="ChEBI" id="CHEBI:30616"/>
        <dbReference type="ChEBI" id="CHEBI:43474"/>
        <dbReference type="ChEBI" id="CHEBI:456216"/>
    </reaction>
</comment>
<sequence length="1166" mass="133013">MPLMTVITAGLIHFASQNSVGVQKFLWYRKVDKVTYPSKKIDCRCHPYPCKRRDERVQKNHSRRNYKNTVGLPASIRTQGEEKCKIHTFIYKYTTFVYDPLLQEFDQLLYDYKVQFKKMREKECGISDKEHEELHQLYGPCVMNINVKPALKILVQDILKFFYIFQIIGLIDWSISGSWMYGVAIFFMLFVSIYGELTTVRSNLIMLSKMAYFETKVNVLRKDESGNSRWIEISSLDLVPGDIMELTQGSKLPCDAIMLNGVSVINEAMLTGESAPVVKEPLPNSETKIKKFSIETADQVKYFLFSGTEVVQNRTVGDEKNTVIVIKTGFMCEKGEMIKSILYPIPERFNFGYESLIYLLSSAIVCIIGFGAILYIYIEYYKPFDIIVRYFAGITLAIPPEFPIVMTMGIVFSLAKLRDKSIYCIKPDKIRSAGRVNIMVFDKTGTLTESGLSCNSYKVDVGEDKLKGIPSQNNPVENTRIWLNKDEYLKFKDSKLVKYEECIAGCHSLSLYGEDFLGDTLDIEMFKSTQWKFDDSSESQIEEGSTVLLYPPRVQEAIGSDSKPSREMYTISMMHKFDFSSALQRMSTVIKPSYDDTCILFVKGSPEMIHKLSLPETIPDNYEEEYNYHTKQGHRVLAMGYKYFPDFDKDNVDTLDRNNCEKDIIFLGLLIMVNELKSATKESIENLKNGKFYIVYVLGGVVTIMATGDNILTGINKSAECGILESNQVIVASSKDGEFTWTKEENVFAVEEEQKDEGGYLQFDDCDPELAHLANRDEEREQKDMLEYLMTEKEKPLQVAMEGTSFKELITECEKGDKGKKIGGYKAEEVLTEVLRRGKVFARMSPQHKALLVEELQNQTDEIVGMCGDGANDCAALKSADVGLSLSEAEASIVAPFTSKIQDISSCVNLLILGRASLDLSYELFRYMIVYTYIQFTSVMILNTMTSTYDDTQYLFFDLGGVVPITMLLSWTRPKTYLINKRPVGSLFSWSIFCSIYGQVLIMFAFILGTWFNLRAQNFYTRSEKQHDTTTDGDETTAMFLITIPQYVFVGIAFHVSTQFRSPIYTNIPFMVLLSIQFAMIGWITLGPQPWMRDTFHLSGLEFYFKYVIIGSALVNGFLTIIYEQIVQRTIGKMEMEKPIEYGKYKRELKEPTENAPYQNAAEGAV</sequence>
<dbReference type="PRINTS" id="PR00119">
    <property type="entry name" value="CATATPASE"/>
</dbReference>
<dbReference type="PROSITE" id="PS00154">
    <property type="entry name" value="ATPASE_E1_E2"/>
    <property type="match status" value="1"/>
</dbReference>
<dbReference type="Gene3D" id="3.40.50.1000">
    <property type="entry name" value="HAD superfamily/HAD-like"/>
    <property type="match status" value="1"/>
</dbReference>
<dbReference type="GO" id="GO:0046872">
    <property type="term" value="F:metal ion binding"/>
    <property type="evidence" value="ECO:0007669"/>
    <property type="project" value="UniProtKB-KW"/>
</dbReference>
<keyword evidence="16" id="KW-1185">Reference proteome</keyword>
<feature type="transmembrane region" description="Helical" evidence="13">
    <location>
        <begin position="1038"/>
        <end position="1057"/>
    </location>
</feature>
<dbReference type="InterPro" id="IPR059000">
    <property type="entry name" value="ATPase_P-type_domA"/>
</dbReference>
<dbReference type="PROSITE" id="PS01229">
    <property type="entry name" value="COF_2"/>
    <property type="match status" value="1"/>
</dbReference>
<feature type="transmembrane region" description="Helical" evidence="13">
    <location>
        <begin position="390"/>
        <end position="415"/>
    </location>
</feature>
<dbReference type="SUPFAM" id="SSF81653">
    <property type="entry name" value="Calcium ATPase, transduction domain A"/>
    <property type="match status" value="1"/>
</dbReference>
<feature type="transmembrane region" description="Helical" evidence="13">
    <location>
        <begin position="181"/>
        <end position="200"/>
    </location>
</feature>
<dbReference type="SFLD" id="SFLDG00002">
    <property type="entry name" value="C1.7:_P-type_atpase_like"/>
    <property type="match status" value="1"/>
</dbReference>
<dbReference type="Proteomes" id="UP001295684">
    <property type="component" value="Unassembled WGS sequence"/>
</dbReference>
<dbReference type="InterPro" id="IPR036412">
    <property type="entry name" value="HAD-like_sf"/>
</dbReference>
<dbReference type="Pfam" id="PF00122">
    <property type="entry name" value="E1-E2_ATPase"/>
    <property type="match status" value="1"/>
</dbReference>
<dbReference type="AlphaFoldDB" id="A0AAD1U4U4"/>
<name>A0AAD1U4U4_EUPCR</name>
<keyword evidence="10 13" id="KW-1133">Transmembrane helix</keyword>
<keyword evidence="8" id="KW-0460">Magnesium</keyword>
<evidence type="ECO:0000256" key="2">
    <source>
        <dbReference type="ARBA" id="ARBA00006000"/>
    </source>
</evidence>
<dbReference type="InterPro" id="IPR044492">
    <property type="entry name" value="P_typ_ATPase_HD_dom"/>
</dbReference>
<reference evidence="15" key="1">
    <citation type="submission" date="2023-07" db="EMBL/GenBank/DDBJ databases">
        <authorList>
            <consortium name="AG Swart"/>
            <person name="Singh M."/>
            <person name="Singh A."/>
            <person name="Seah K."/>
            <person name="Emmerich C."/>
        </authorList>
    </citation>
    <scope>NUCLEOTIDE SEQUENCE</scope>
    <source>
        <strain evidence="15">DP1</strain>
    </source>
</reference>
<accession>A0AAD1U4U4</accession>
<dbReference type="GO" id="GO:0019829">
    <property type="term" value="F:ATPase-coupled monoatomic cation transmembrane transporter activity"/>
    <property type="evidence" value="ECO:0007669"/>
    <property type="project" value="TreeGrafter"/>
</dbReference>
<dbReference type="Gene3D" id="2.70.150.10">
    <property type="entry name" value="Calcium-transporting ATPase, cytoplasmic transduction domain A"/>
    <property type="match status" value="1"/>
</dbReference>
<dbReference type="Pfam" id="PF13246">
    <property type="entry name" value="Cation_ATPase"/>
    <property type="match status" value="1"/>
</dbReference>
<feature type="transmembrane region" description="Helical" evidence="13">
    <location>
        <begin position="356"/>
        <end position="378"/>
    </location>
</feature>
<dbReference type="PANTHER" id="PTHR45630:SF8">
    <property type="entry name" value="CATION-TRANSPORTING ATPASE"/>
    <property type="match status" value="1"/>
</dbReference>
<dbReference type="InterPro" id="IPR018303">
    <property type="entry name" value="ATPase_P-typ_P_site"/>
</dbReference>
<feature type="transmembrane region" description="Helical" evidence="13">
    <location>
        <begin position="1064"/>
        <end position="1084"/>
    </location>
</feature>
<comment type="similarity">
    <text evidence="2">Belongs to the cation transport ATPase (P-type) (TC 3.A.3) family. Type V subfamily.</text>
</comment>
<feature type="transmembrane region" description="Helical" evidence="13">
    <location>
        <begin position="954"/>
        <end position="972"/>
    </location>
</feature>
<gene>
    <name evidence="15" type="ORF">ECRASSUSDP1_LOCUS1474</name>
</gene>
<dbReference type="SFLD" id="SFLDS00003">
    <property type="entry name" value="Haloacid_Dehalogenase"/>
    <property type="match status" value="1"/>
</dbReference>
<feature type="transmembrane region" description="Helical" evidence="13">
    <location>
        <begin position="1104"/>
        <end position="1123"/>
    </location>
</feature>
<dbReference type="SUPFAM" id="SSF56784">
    <property type="entry name" value="HAD-like"/>
    <property type="match status" value="1"/>
</dbReference>
<dbReference type="GO" id="GO:0016020">
    <property type="term" value="C:membrane"/>
    <property type="evidence" value="ECO:0007669"/>
    <property type="project" value="UniProtKB-SubCell"/>
</dbReference>
<comment type="subcellular location">
    <subcellularLocation>
        <location evidence="1">Membrane</location>
        <topology evidence="1">Multi-pass membrane protein</topology>
    </subcellularLocation>
</comment>
<keyword evidence="7" id="KW-0067">ATP-binding</keyword>
<evidence type="ECO:0000256" key="6">
    <source>
        <dbReference type="ARBA" id="ARBA00022741"/>
    </source>
</evidence>
<evidence type="ECO:0000256" key="1">
    <source>
        <dbReference type="ARBA" id="ARBA00004141"/>
    </source>
</evidence>
<evidence type="ECO:0000256" key="7">
    <source>
        <dbReference type="ARBA" id="ARBA00022840"/>
    </source>
</evidence>
<dbReference type="SFLD" id="SFLDF00027">
    <property type="entry name" value="p-type_atpase"/>
    <property type="match status" value="1"/>
</dbReference>
<evidence type="ECO:0000313" key="16">
    <source>
        <dbReference type="Proteomes" id="UP001295684"/>
    </source>
</evidence>
<evidence type="ECO:0000256" key="11">
    <source>
        <dbReference type="ARBA" id="ARBA00023136"/>
    </source>
</evidence>
<evidence type="ECO:0000256" key="12">
    <source>
        <dbReference type="ARBA" id="ARBA00049360"/>
    </source>
</evidence>
<evidence type="ECO:0000259" key="14">
    <source>
        <dbReference type="Pfam" id="PF00122"/>
    </source>
</evidence>
<evidence type="ECO:0000256" key="3">
    <source>
        <dbReference type="ARBA" id="ARBA00022553"/>
    </source>
</evidence>
<evidence type="ECO:0000256" key="10">
    <source>
        <dbReference type="ARBA" id="ARBA00022989"/>
    </source>
</evidence>
<feature type="transmembrane region" description="Helical" evidence="13">
    <location>
        <begin position="924"/>
        <end position="942"/>
    </location>
</feature>
<keyword evidence="6" id="KW-0547">Nucleotide-binding</keyword>
<dbReference type="Gene3D" id="3.40.1110.10">
    <property type="entry name" value="Calcium-transporting ATPase, cytoplasmic domain N"/>
    <property type="match status" value="1"/>
</dbReference>
<evidence type="ECO:0000256" key="8">
    <source>
        <dbReference type="ARBA" id="ARBA00022842"/>
    </source>
</evidence>
<dbReference type="InterPro" id="IPR023299">
    <property type="entry name" value="ATPase_P-typ_cyto_dom_N"/>
</dbReference>
<dbReference type="InterPro" id="IPR006544">
    <property type="entry name" value="P-type_TPase_V"/>
</dbReference>
<feature type="transmembrane region" description="Helical" evidence="13">
    <location>
        <begin position="984"/>
        <end position="1012"/>
    </location>
</feature>
<protein>
    <recommendedName>
        <fullName evidence="14">P-type ATPase A domain-containing protein</fullName>
    </recommendedName>
</protein>
<dbReference type="NCBIfam" id="TIGR01657">
    <property type="entry name" value="P-ATPase-V"/>
    <property type="match status" value="1"/>
</dbReference>
<dbReference type="InterPro" id="IPR001757">
    <property type="entry name" value="P_typ_ATPase"/>
</dbReference>